<sequence>MLALVARGTSNRGTADELFVSEATVKTHLTHVYGKFGVRDRAAAVSEGFRRGILGRPREGPGRGRNPVPRGPRTPRGAARSALGPYPRSHNAGAFGGSQPCCAWCGWRQRKVSPSYVTVSPAS</sequence>
<evidence type="ECO:0000259" key="5">
    <source>
        <dbReference type="PROSITE" id="PS50043"/>
    </source>
</evidence>
<protein>
    <recommendedName>
        <fullName evidence="5">HTH luxR-type domain-containing protein</fullName>
    </recommendedName>
</protein>
<evidence type="ECO:0000313" key="7">
    <source>
        <dbReference type="Proteomes" id="UP000608024"/>
    </source>
</evidence>
<gene>
    <name evidence="6" type="ORF">GCM10018785_70020</name>
</gene>
<reference evidence="6" key="2">
    <citation type="submission" date="2020-09" db="EMBL/GenBank/DDBJ databases">
        <authorList>
            <person name="Sun Q."/>
            <person name="Ohkuma M."/>
        </authorList>
    </citation>
    <scope>NUCLEOTIDE SEQUENCE</scope>
    <source>
        <strain evidence="6">JCM 4784</strain>
    </source>
</reference>
<dbReference type="Gene3D" id="1.10.10.10">
    <property type="entry name" value="Winged helix-like DNA-binding domain superfamily/Winged helix DNA-binding domain"/>
    <property type="match status" value="1"/>
</dbReference>
<comment type="caution">
    <text evidence="6">The sequence shown here is derived from an EMBL/GenBank/DDBJ whole genome shotgun (WGS) entry which is preliminary data.</text>
</comment>
<keyword evidence="1" id="KW-0805">Transcription regulation</keyword>
<evidence type="ECO:0000313" key="6">
    <source>
        <dbReference type="EMBL" id="GHE94489.1"/>
    </source>
</evidence>
<keyword evidence="3" id="KW-0804">Transcription</keyword>
<evidence type="ECO:0000256" key="1">
    <source>
        <dbReference type="ARBA" id="ARBA00023015"/>
    </source>
</evidence>
<evidence type="ECO:0000256" key="3">
    <source>
        <dbReference type="ARBA" id="ARBA00023163"/>
    </source>
</evidence>
<dbReference type="InterPro" id="IPR016032">
    <property type="entry name" value="Sig_transdc_resp-reg_C-effctor"/>
</dbReference>
<dbReference type="Proteomes" id="UP000608024">
    <property type="component" value="Unassembled WGS sequence"/>
</dbReference>
<keyword evidence="7" id="KW-1185">Reference proteome</keyword>
<dbReference type="PANTHER" id="PTHR44688:SF16">
    <property type="entry name" value="DNA-BINDING TRANSCRIPTIONAL ACTIVATOR DEVR_DOSR"/>
    <property type="match status" value="1"/>
</dbReference>
<dbReference type="PANTHER" id="PTHR44688">
    <property type="entry name" value="DNA-BINDING TRANSCRIPTIONAL ACTIVATOR DEVR_DOSR"/>
    <property type="match status" value="1"/>
</dbReference>
<dbReference type="PROSITE" id="PS50043">
    <property type="entry name" value="HTH_LUXR_2"/>
    <property type="match status" value="1"/>
</dbReference>
<accession>A0A919DYR3</accession>
<dbReference type="Pfam" id="PF00196">
    <property type="entry name" value="GerE"/>
    <property type="match status" value="1"/>
</dbReference>
<reference evidence="6" key="1">
    <citation type="journal article" date="2014" name="Int. J. Syst. Evol. Microbiol.">
        <title>Complete genome sequence of Corynebacterium casei LMG S-19264T (=DSM 44701T), isolated from a smear-ripened cheese.</title>
        <authorList>
            <consortium name="US DOE Joint Genome Institute (JGI-PGF)"/>
            <person name="Walter F."/>
            <person name="Albersmeier A."/>
            <person name="Kalinowski J."/>
            <person name="Ruckert C."/>
        </authorList>
    </citation>
    <scope>NUCLEOTIDE SEQUENCE</scope>
    <source>
        <strain evidence="6">JCM 4784</strain>
    </source>
</reference>
<dbReference type="CDD" id="cd06170">
    <property type="entry name" value="LuxR_C_like"/>
    <property type="match status" value="1"/>
</dbReference>
<keyword evidence="2" id="KW-0238">DNA-binding</keyword>
<evidence type="ECO:0000256" key="4">
    <source>
        <dbReference type="SAM" id="MobiDB-lite"/>
    </source>
</evidence>
<feature type="region of interest" description="Disordered" evidence="4">
    <location>
        <begin position="49"/>
        <end position="91"/>
    </location>
</feature>
<organism evidence="6 7">
    <name type="scientific">Streptomyces longispororuber</name>
    <dbReference type="NCBI Taxonomy" id="68230"/>
    <lineage>
        <taxon>Bacteria</taxon>
        <taxon>Bacillati</taxon>
        <taxon>Actinomycetota</taxon>
        <taxon>Actinomycetes</taxon>
        <taxon>Kitasatosporales</taxon>
        <taxon>Streptomycetaceae</taxon>
        <taxon>Streptomyces</taxon>
    </lineage>
</organism>
<dbReference type="InterPro" id="IPR000792">
    <property type="entry name" value="Tscrpt_reg_LuxR_C"/>
</dbReference>
<name>A0A919DYR3_9ACTN</name>
<proteinExistence type="predicted"/>
<evidence type="ECO:0000256" key="2">
    <source>
        <dbReference type="ARBA" id="ARBA00023125"/>
    </source>
</evidence>
<dbReference type="AlphaFoldDB" id="A0A919DYR3"/>
<dbReference type="InterPro" id="IPR036388">
    <property type="entry name" value="WH-like_DNA-bd_sf"/>
</dbReference>
<dbReference type="SMART" id="SM00421">
    <property type="entry name" value="HTH_LUXR"/>
    <property type="match status" value="1"/>
</dbReference>
<dbReference type="SUPFAM" id="SSF46894">
    <property type="entry name" value="C-terminal effector domain of the bipartite response regulators"/>
    <property type="match status" value="1"/>
</dbReference>
<dbReference type="EMBL" id="BNBT01000197">
    <property type="protein sequence ID" value="GHE94489.1"/>
    <property type="molecule type" value="Genomic_DNA"/>
</dbReference>
<dbReference type="GO" id="GO:0003677">
    <property type="term" value="F:DNA binding"/>
    <property type="evidence" value="ECO:0007669"/>
    <property type="project" value="UniProtKB-KW"/>
</dbReference>
<dbReference type="GO" id="GO:0006355">
    <property type="term" value="P:regulation of DNA-templated transcription"/>
    <property type="evidence" value="ECO:0007669"/>
    <property type="project" value="InterPro"/>
</dbReference>
<feature type="domain" description="HTH luxR-type" evidence="5">
    <location>
        <begin position="1"/>
        <end position="52"/>
    </location>
</feature>